<evidence type="ECO:0000256" key="4">
    <source>
        <dbReference type="SAM" id="MobiDB-lite"/>
    </source>
</evidence>
<dbReference type="InterPro" id="IPR001547">
    <property type="entry name" value="Glyco_hydro_5"/>
</dbReference>
<dbReference type="Pfam" id="PF18564">
    <property type="entry name" value="Glyco_hydro_5_C"/>
    <property type="match status" value="1"/>
</dbReference>
<evidence type="ECO:0000256" key="1">
    <source>
        <dbReference type="ARBA" id="ARBA00005641"/>
    </source>
</evidence>
<evidence type="ECO:0000256" key="3">
    <source>
        <dbReference type="ARBA" id="ARBA00023295"/>
    </source>
</evidence>
<dbReference type="InterPro" id="IPR052066">
    <property type="entry name" value="Glycosphingolipid_Hydrolases"/>
</dbReference>
<dbReference type="Proteomes" id="UP000789508">
    <property type="component" value="Unassembled WGS sequence"/>
</dbReference>
<dbReference type="PANTHER" id="PTHR31308">
    <property type="match status" value="1"/>
</dbReference>
<comment type="similarity">
    <text evidence="1">Belongs to the glycosyl hydrolase 5 (cellulase A) family.</text>
</comment>
<feature type="domain" description="Glycoside hydrolase family 5" evidence="5">
    <location>
        <begin position="166"/>
        <end position="351"/>
    </location>
</feature>
<gene>
    <name evidence="7" type="ORF">ALEPTO_LOCUS1715</name>
</gene>
<reference evidence="7" key="1">
    <citation type="submission" date="2021-06" db="EMBL/GenBank/DDBJ databases">
        <authorList>
            <person name="Kallberg Y."/>
            <person name="Tangrot J."/>
            <person name="Rosling A."/>
        </authorList>
    </citation>
    <scope>NUCLEOTIDE SEQUENCE</scope>
    <source>
        <strain evidence="7">FL130A</strain>
    </source>
</reference>
<organism evidence="7 8">
    <name type="scientific">Ambispora leptoticha</name>
    <dbReference type="NCBI Taxonomy" id="144679"/>
    <lineage>
        <taxon>Eukaryota</taxon>
        <taxon>Fungi</taxon>
        <taxon>Fungi incertae sedis</taxon>
        <taxon>Mucoromycota</taxon>
        <taxon>Glomeromycotina</taxon>
        <taxon>Glomeromycetes</taxon>
        <taxon>Archaeosporales</taxon>
        <taxon>Ambisporaceae</taxon>
        <taxon>Ambispora</taxon>
    </lineage>
</organism>
<feature type="domain" description="Glycoside hydrolase family 5 C-terminal" evidence="6">
    <location>
        <begin position="694"/>
        <end position="793"/>
    </location>
</feature>
<dbReference type="GO" id="GO:1904462">
    <property type="term" value="P:ergosteryl 3-beta-D-glucoside catabolic process"/>
    <property type="evidence" value="ECO:0007669"/>
    <property type="project" value="TreeGrafter"/>
</dbReference>
<accession>A0A9N8VW71</accession>
<dbReference type="SUPFAM" id="SSF51445">
    <property type="entry name" value="(Trans)glycosidases"/>
    <property type="match status" value="1"/>
</dbReference>
<keyword evidence="8" id="KW-1185">Reference proteome</keyword>
<protein>
    <submittedName>
        <fullName evidence="7">11322_t:CDS:1</fullName>
    </submittedName>
</protein>
<dbReference type="Pfam" id="PF00150">
    <property type="entry name" value="Cellulase"/>
    <property type="match status" value="1"/>
</dbReference>
<dbReference type="Gene3D" id="2.60.40.1180">
    <property type="entry name" value="Golgi alpha-mannosidase II"/>
    <property type="match status" value="1"/>
</dbReference>
<keyword evidence="2" id="KW-0378">Hydrolase</keyword>
<dbReference type="GO" id="GO:0050295">
    <property type="term" value="F:steryl-beta-glucosidase activity"/>
    <property type="evidence" value="ECO:0007669"/>
    <property type="project" value="TreeGrafter"/>
</dbReference>
<comment type="caution">
    <text evidence="7">The sequence shown here is derived from an EMBL/GenBank/DDBJ whole genome shotgun (WGS) entry which is preliminary data.</text>
</comment>
<dbReference type="EMBL" id="CAJVPS010000203">
    <property type="protein sequence ID" value="CAG8464688.1"/>
    <property type="molecule type" value="Genomic_DNA"/>
</dbReference>
<feature type="region of interest" description="Disordered" evidence="4">
    <location>
        <begin position="69"/>
        <end position="92"/>
    </location>
</feature>
<dbReference type="InterPro" id="IPR017853">
    <property type="entry name" value="GH"/>
</dbReference>
<proteinExistence type="inferred from homology"/>
<evidence type="ECO:0000259" key="6">
    <source>
        <dbReference type="Pfam" id="PF18564"/>
    </source>
</evidence>
<dbReference type="InterPro" id="IPR013780">
    <property type="entry name" value="Glyco_hydro_b"/>
</dbReference>
<dbReference type="Gene3D" id="3.20.20.80">
    <property type="entry name" value="Glycosidases"/>
    <property type="match status" value="2"/>
</dbReference>
<dbReference type="InterPro" id="IPR041036">
    <property type="entry name" value="GH5_C"/>
</dbReference>
<name>A0A9N8VW71_9GLOM</name>
<dbReference type="AlphaFoldDB" id="A0A9N8VW71"/>
<evidence type="ECO:0000313" key="8">
    <source>
        <dbReference type="Proteomes" id="UP000789508"/>
    </source>
</evidence>
<sequence length="868" mass="98174">MTAIQAEDITLILNQDRNVIVPTTPDIASSDGENPFERRANEESLYFRPSHHLNAPALKRSTSISSISSYASSIPDTPKHPGNTTPDSDASELALGDSGALAHNWFASGTLTAEGRWFKDEQGRACLLRGVNLCGNSKLPTVPNGSTYLSEGFFDHRNVSFIGRPFPLDEAAQHFARLKTWGLTFVRLLVPWEALEHAGPGIYDDKFIDYLVGIIEEMPKYGIKCFIDPHQDAWSRFSGGSGAPGWTFEVAGMDITGFKATGAAYVQNVNHKAGDPPQQMVWPTNYTKLASSTMFTLFWAGDVFAPNATYQNKNLKEFLQGKFIDCYKYLARRLQHLEAVMGFEMMNEPHHGYIGLKNLDQFDPITTLVFGDSPSALQSFALGDGIPQEIEVWVKSWPYPTKKHTTKLLNSERERAWLDGHKCIWRQHGVWDVDVNGKPRALKHNYFQNHPQTGDKVNFYRDFYVPFINKYAEGIQSVKQDYFIFIEPLPNELPPQYEPTDHHKGIIYAPHWYDLKSLFTKSFDGRITHDVQGLSKGKNVISATYFGLAGAKKNYTGQVKNIVQTGLQKVGQTPCVIGECGIPMDINDKKAFETGDYTHHSNFLDAVLCAMERNLVNFTLWNYNPLNDNTHGDHWNGEDFSIYSPVPNSKTISDTTETKISTYCKNVHFLDQDDGTDEDHHHHIGGRVLDAVLRPYAAKIAGEPGSMVFNLKNLEFTFQYNNYSSSTHPIYQHGNNDLAPPETEIFIPNYHYKQRYLDIRVSDGDWRYVKSRQTLYWRVKDWKTPGLKHTLRVSVVDPNKVTDEKMSLNSREGMAEEITKKNRNINISQTSQLPLLLFGIVAVSVAAFVSQTIDLSFKIPSPLDWLVW</sequence>
<dbReference type="OrthoDB" id="9971853at2759"/>
<keyword evidence="3" id="KW-0326">Glycosidase</keyword>
<dbReference type="PANTHER" id="PTHR31308:SF5">
    <property type="entry name" value="ERGOSTERYL-BETA-GLUCOSIDASE"/>
    <property type="match status" value="1"/>
</dbReference>
<evidence type="ECO:0000259" key="5">
    <source>
        <dbReference type="Pfam" id="PF00150"/>
    </source>
</evidence>
<evidence type="ECO:0000313" key="7">
    <source>
        <dbReference type="EMBL" id="CAG8464688.1"/>
    </source>
</evidence>
<dbReference type="GO" id="GO:0000272">
    <property type="term" value="P:polysaccharide catabolic process"/>
    <property type="evidence" value="ECO:0007669"/>
    <property type="project" value="InterPro"/>
</dbReference>
<evidence type="ECO:0000256" key="2">
    <source>
        <dbReference type="ARBA" id="ARBA00022801"/>
    </source>
</evidence>